<dbReference type="PROSITE" id="PS51257">
    <property type="entry name" value="PROKAR_LIPOPROTEIN"/>
    <property type="match status" value="1"/>
</dbReference>
<comment type="caution">
    <text evidence="3">The sequence shown here is derived from an EMBL/GenBank/DDBJ whole genome shotgun (WGS) entry which is preliminary data.</text>
</comment>
<name>A0A2T4GB87_9PSED</name>
<protein>
    <recommendedName>
        <fullName evidence="6">Lipoprotein</fullName>
    </recommendedName>
</protein>
<evidence type="ECO:0008006" key="6">
    <source>
        <dbReference type="Google" id="ProtNLM"/>
    </source>
</evidence>
<evidence type="ECO:0000313" key="5">
    <source>
        <dbReference type="Proteomes" id="UP000240571"/>
    </source>
</evidence>
<evidence type="ECO:0000313" key="4">
    <source>
        <dbReference type="Proteomes" id="UP000095081"/>
    </source>
</evidence>
<keyword evidence="1" id="KW-0732">Signal</keyword>
<dbReference type="EMBL" id="PYWW01000004">
    <property type="protein sequence ID" value="PTC32971.1"/>
    <property type="molecule type" value="Genomic_DNA"/>
</dbReference>
<dbReference type="OrthoDB" id="6848552at2"/>
<dbReference type="Proteomes" id="UP000240571">
    <property type="component" value="Unassembled WGS sequence"/>
</dbReference>
<dbReference type="Proteomes" id="UP000095081">
    <property type="component" value="Unassembled WGS sequence"/>
</dbReference>
<evidence type="ECO:0000313" key="3">
    <source>
        <dbReference type="EMBL" id="PTC32971.1"/>
    </source>
</evidence>
<dbReference type="RefSeq" id="WP_065909565.1">
    <property type="nucleotide sequence ID" value="NZ_MAUE01000045.1"/>
</dbReference>
<organism evidence="3 5">
    <name type="scientific">Pseudomonas aylmerensis</name>
    <dbReference type="NCBI Taxonomy" id="1869229"/>
    <lineage>
        <taxon>Bacteria</taxon>
        <taxon>Pseudomonadati</taxon>
        <taxon>Pseudomonadota</taxon>
        <taxon>Gammaproteobacteria</taxon>
        <taxon>Pseudomonadales</taxon>
        <taxon>Pseudomonadaceae</taxon>
        <taxon>Pseudomonas</taxon>
    </lineage>
</organism>
<accession>A0A2T4GB87</accession>
<sequence>MKATLLIVSLVALLAGCASTPTPDLSRPSIADTQSVQFAGKTFVLKFRKPGLWEFFPPQESVDAWSEMLDFTVVPRDQNRFEPLDLGKRTVQLHQQENPNMPAILTTDNRTGVLYLMLFFPKSLRKDGQFSEISFFKYYKDSATDQIIIFHFARNIPTPDDPVESTQKMGAELVPTFKAFPLYRP</sequence>
<evidence type="ECO:0000313" key="2">
    <source>
        <dbReference type="EMBL" id="OCW19841.1"/>
    </source>
</evidence>
<keyword evidence="4" id="KW-1185">Reference proteome</keyword>
<proteinExistence type="predicted"/>
<feature type="chain" id="PRO_5015591800" description="Lipoprotein" evidence="1">
    <location>
        <begin position="21"/>
        <end position="185"/>
    </location>
</feature>
<gene>
    <name evidence="2" type="ORF">BBG20_28825</name>
    <name evidence="3" type="ORF">C9382_01795</name>
</gene>
<feature type="signal peptide" evidence="1">
    <location>
        <begin position="1"/>
        <end position="20"/>
    </location>
</feature>
<dbReference type="AlphaFoldDB" id="A0A2T4GB87"/>
<dbReference type="EMBL" id="MAUE01000045">
    <property type="protein sequence ID" value="OCW19841.1"/>
    <property type="molecule type" value="Genomic_DNA"/>
</dbReference>
<reference evidence="2 4" key="1">
    <citation type="submission" date="2016-06" db="EMBL/GenBank/DDBJ databases">
        <title>Draft genome sequence of Pseudomonas sp. S1E40, a novel strain antagonistic activity to fungal plant pathogen.</title>
        <authorList>
            <person name="Tambong J.T."/>
            <person name="Tchagang C."/>
            <person name="Xu R."/>
        </authorList>
    </citation>
    <scope>NUCLEOTIDE SEQUENCE [LARGE SCALE GENOMIC DNA]</scope>
    <source>
        <strain evidence="2 4">S1E40</strain>
    </source>
</reference>
<reference evidence="3 5" key="2">
    <citation type="submission" date="2018-03" db="EMBL/GenBank/DDBJ databases">
        <title>Diversity of bacteria associated with corn roots inoculated with woodland soils in Canada, and Description of Pseudomonas aylmerense sp. nov.</title>
        <authorList>
            <person name="Tambong J.T."/>
            <person name="Xu R."/>
            <person name="Tchagang C."/>
        </authorList>
    </citation>
    <scope>NUCLEOTIDE SEQUENCE [LARGE SCALE GENOMIC DNA]</scope>
    <source>
        <strain evidence="3 5">S1E44</strain>
    </source>
</reference>
<evidence type="ECO:0000256" key="1">
    <source>
        <dbReference type="SAM" id="SignalP"/>
    </source>
</evidence>